<dbReference type="GO" id="GO:0043130">
    <property type="term" value="F:ubiquitin binding"/>
    <property type="evidence" value="ECO:0007669"/>
    <property type="project" value="EnsemblFungi"/>
</dbReference>
<evidence type="ECO:0000259" key="12">
    <source>
        <dbReference type="PROSITE" id="PS50002"/>
    </source>
</evidence>
<dbReference type="EMBL" id="HE806317">
    <property type="protein sequence ID" value="CCH59376.1"/>
    <property type="molecule type" value="Genomic_DNA"/>
</dbReference>
<evidence type="ECO:0000313" key="14">
    <source>
        <dbReference type="EMBL" id="CCH59376.1"/>
    </source>
</evidence>
<evidence type="ECO:0000256" key="11">
    <source>
        <dbReference type="SAM" id="MobiDB-lite"/>
    </source>
</evidence>
<feature type="compositionally biased region" description="Low complexity" evidence="11">
    <location>
        <begin position="417"/>
        <end position="450"/>
    </location>
</feature>
<feature type="compositionally biased region" description="Polar residues" evidence="11">
    <location>
        <begin position="486"/>
        <end position="500"/>
    </location>
</feature>
<dbReference type="KEGG" id="tbl:TBLA_0B05470"/>
<dbReference type="GO" id="GO:0035091">
    <property type="term" value="F:phosphatidylinositol binding"/>
    <property type="evidence" value="ECO:0007669"/>
    <property type="project" value="InterPro"/>
</dbReference>
<feature type="region of interest" description="Disordered" evidence="11">
    <location>
        <begin position="148"/>
        <end position="182"/>
    </location>
</feature>
<dbReference type="GO" id="GO:0009306">
    <property type="term" value="P:protein secretion"/>
    <property type="evidence" value="ECO:0007669"/>
    <property type="project" value="EnsemblFungi"/>
</dbReference>
<dbReference type="CDD" id="cd11805">
    <property type="entry name" value="SH3_GRB2_like_C"/>
    <property type="match status" value="1"/>
</dbReference>
<dbReference type="GO" id="GO:1903319">
    <property type="term" value="P:positive regulation of protein maturation"/>
    <property type="evidence" value="ECO:0007669"/>
    <property type="project" value="EnsemblFungi"/>
</dbReference>
<evidence type="ECO:0000256" key="9">
    <source>
        <dbReference type="PROSITE-ProRule" id="PRU00192"/>
    </source>
</evidence>
<dbReference type="PRINTS" id="PR00452">
    <property type="entry name" value="SH3DOMAIN"/>
</dbReference>
<dbReference type="InterPro" id="IPR002014">
    <property type="entry name" value="VHS_dom"/>
</dbReference>
<dbReference type="GeneID" id="14493951"/>
<dbReference type="Pfam" id="PF00018">
    <property type="entry name" value="SH3_1"/>
    <property type="match status" value="1"/>
</dbReference>
<keyword evidence="6" id="KW-0813">Transport</keyword>
<keyword evidence="15" id="KW-1185">Reference proteome</keyword>
<reference evidence="14 15" key="1">
    <citation type="journal article" date="2011" name="Proc. Natl. Acad. Sci. U.S.A.">
        <title>Evolutionary erosion of yeast sex chromosomes by mating-type switching accidents.</title>
        <authorList>
            <person name="Gordon J.L."/>
            <person name="Armisen D."/>
            <person name="Proux-Wera E."/>
            <person name="Oheigeartaigh S.S."/>
            <person name="Byrne K.P."/>
            <person name="Wolfe K.H."/>
        </authorList>
    </citation>
    <scope>NUCLEOTIDE SEQUENCE [LARGE SCALE GENOMIC DNA]</scope>
    <source>
        <strain evidence="15">ATCC 34711 / CBS 6284 / DSM 70876 / NBRC 10599 / NRRL Y-10934 / UCD 77-7</strain>
    </source>
</reference>
<dbReference type="PROSITE" id="PS50002">
    <property type="entry name" value="SH3"/>
    <property type="match status" value="1"/>
</dbReference>
<dbReference type="HOGENOM" id="CLU_010104_2_0_1"/>
<dbReference type="InterPro" id="IPR036028">
    <property type="entry name" value="SH3-like_dom_sf"/>
</dbReference>
<evidence type="ECO:0000256" key="8">
    <source>
        <dbReference type="ARBA" id="ARBA00022927"/>
    </source>
</evidence>
<feature type="region of interest" description="Disordered" evidence="11">
    <location>
        <begin position="406"/>
        <end position="539"/>
    </location>
</feature>
<feature type="compositionally biased region" description="Polar residues" evidence="11">
    <location>
        <begin position="451"/>
        <end position="464"/>
    </location>
</feature>
<evidence type="ECO:0000256" key="10">
    <source>
        <dbReference type="SAM" id="Coils"/>
    </source>
</evidence>
<dbReference type="PROSITE" id="PS50330">
    <property type="entry name" value="UIM"/>
    <property type="match status" value="1"/>
</dbReference>
<dbReference type="GO" id="GO:0016237">
    <property type="term" value="P:microautophagy"/>
    <property type="evidence" value="ECO:0007669"/>
    <property type="project" value="EnsemblFungi"/>
</dbReference>
<dbReference type="PRINTS" id="PR00499">
    <property type="entry name" value="P67PHOX"/>
</dbReference>
<feature type="compositionally biased region" description="Low complexity" evidence="11">
    <location>
        <begin position="207"/>
        <end position="231"/>
    </location>
</feature>
<dbReference type="GO" id="GO:1904669">
    <property type="term" value="P:ATP export"/>
    <property type="evidence" value="ECO:0007669"/>
    <property type="project" value="EnsemblFungi"/>
</dbReference>
<sequence>MGPADQLKISKSIIKATDAKLKSDNWKYILDVCDLVRKDPEDFTSIAIESIQSRLSQENANILLRTLTLIISLAENCGSRIQQEFSNKSFTNILYTMLGNHNIHKIVKKQIIITVRQLSKSFKSDPSLRGMSDLYKKIKKTYPDLVHEVKNDNRESKPNVPVKKSINGTSSNSVSNTNEDNDDELQKVLELSLKEYEQKQKEDEIKNNTASNPNIINVNNNDSVPNSNNPNQQIDEQKPAVVKRVRAMYDLTASEPGELSFKKGDIIKVIEQVYRDWWRGSLRGTVGIFPLNYVNPIAEPTELELRQELQKEAGILSQKDNVDQLYNDLQNAASNNSNNNMSADQILQNPQINNLYGTVTPLRPQITKLIAKYSNQKNDLNSLRQVLSNAEATYNQLLDRAASSYTIPNIPQPQMPLPQMQNQQQQPMYSSQQQQQLQQQLQQQPMPAQSETQKLPQQSTQNFGSSSLNNTYNNSNMYNHNYNQSQPLSDANQYSNTSAYQPVNQGVNNFQQQQQQQQQKFQQNSQYSYNTANPNAYST</sequence>
<name>I2GZ24_HENB6</name>
<dbReference type="Gene3D" id="1.20.5.1940">
    <property type="match status" value="1"/>
</dbReference>
<comment type="subcellular location">
    <subcellularLocation>
        <location evidence="1">Endosome membrane</location>
        <topology evidence="1">Peripheral membrane protein</topology>
        <orientation evidence="1">Cytoplasmic side</orientation>
    </subcellularLocation>
</comment>
<dbReference type="PANTHER" id="PTHR45929">
    <property type="entry name" value="JAK PATHWAY SIGNAL TRANSDUCTION ADAPTOR MOLECULE"/>
    <property type="match status" value="1"/>
</dbReference>
<evidence type="ECO:0000256" key="3">
    <source>
        <dbReference type="ARBA" id="ARBA00017923"/>
    </source>
</evidence>
<dbReference type="InterPro" id="IPR050670">
    <property type="entry name" value="STAM"/>
</dbReference>
<evidence type="ECO:0000256" key="7">
    <source>
        <dbReference type="ARBA" id="ARBA00022753"/>
    </source>
</evidence>
<evidence type="ECO:0000256" key="6">
    <source>
        <dbReference type="ARBA" id="ARBA00022448"/>
    </source>
</evidence>
<keyword evidence="7" id="KW-0967">Endosome</keyword>
<evidence type="ECO:0000256" key="4">
    <source>
        <dbReference type="ARBA" id="ARBA00018978"/>
    </source>
</evidence>
<keyword evidence="10" id="KW-0175">Coiled coil</keyword>
<dbReference type="GO" id="GO:0046982">
    <property type="term" value="F:protein heterodimerization activity"/>
    <property type="evidence" value="ECO:0007669"/>
    <property type="project" value="EnsemblFungi"/>
</dbReference>
<dbReference type="AlphaFoldDB" id="I2GZ24"/>
<dbReference type="GO" id="GO:0006623">
    <property type="term" value="P:protein targeting to vacuole"/>
    <property type="evidence" value="ECO:0007669"/>
    <property type="project" value="EnsemblFungi"/>
</dbReference>
<feature type="compositionally biased region" description="Low complexity" evidence="11">
    <location>
        <begin position="165"/>
        <end position="178"/>
    </location>
</feature>
<dbReference type="InParanoid" id="I2GZ24"/>
<protein>
    <recommendedName>
        <fullName evidence="3">Class E vacuolar protein-sorting machinery protein HSE1</fullName>
    </recommendedName>
    <alternativeName>
        <fullName evidence="4">Class E vacuolar protein-sorting machinery protein hse1</fullName>
    </alternativeName>
</protein>
<dbReference type="CDD" id="cd16978">
    <property type="entry name" value="VHS_HSE1"/>
    <property type="match status" value="1"/>
</dbReference>
<feature type="region of interest" description="Disordered" evidence="11">
    <location>
        <begin position="199"/>
        <end position="233"/>
    </location>
</feature>
<dbReference type="Proteomes" id="UP000002866">
    <property type="component" value="Chromosome 2"/>
</dbReference>
<dbReference type="GO" id="GO:0010008">
    <property type="term" value="C:endosome membrane"/>
    <property type="evidence" value="ECO:0007669"/>
    <property type="project" value="UniProtKB-SubCell"/>
</dbReference>
<evidence type="ECO:0000259" key="13">
    <source>
        <dbReference type="PROSITE" id="PS50179"/>
    </source>
</evidence>
<accession>I2GZ24</accession>
<dbReference type="InterPro" id="IPR001452">
    <property type="entry name" value="SH3_domain"/>
</dbReference>
<organism evidence="14 15">
    <name type="scientific">Henningerozyma blattae (strain ATCC 34711 / CBS 6284 / DSM 70876 / NBRC 10599 / NRRL Y-10934 / UCD 77-7)</name>
    <name type="common">Yeast</name>
    <name type="synonym">Tetrapisispora blattae</name>
    <dbReference type="NCBI Taxonomy" id="1071380"/>
    <lineage>
        <taxon>Eukaryota</taxon>
        <taxon>Fungi</taxon>
        <taxon>Dikarya</taxon>
        <taxon>Ascomycota</taxon>
        <taxon>Saccharomycotina</taxon>
        <taxon>Saccharomycetes</taxon>
        <taxon>Saccharomycetales</taxon>
        <taxon>Saccharomycetaceae</taxon>
        <taxon>Henningerozyma</taxon>
    </lineage>
</organism>
<dbReference type="OMA" id="QVYRDWW"/>
<dbReference type="SUPFAM" id="SSF48464">
    <property type="entry name" value="ENTH/VHS domain"/>
    <property type="match status" value="1"/>
</dbReference>
<feature type="domain" description="SH3" evidence="12">
    <location>
        <begin position="240"/>
        <end position="299"/>
    </location>
</feature>
<dbReference type="PROSITE" id="PS50179">
    <property type="entry name" value="VHS"/>
    <property type="match status" value="1"/>
</dbReference>
<dbReference type="GO" id="GO:0019904">
    <property type="term" value="F:protein domain specific binding"/>
    <property type="evidence" value="ECO:0007669"/>
    <property type="project" value="EnsemblFungi"/>
</dbReference>
<dbReference type="Gene3D" id="1.25.40.90">
    <property type="match status" value="1"/>
</dbReference>
<evidence type="ECO:0000256" key="1">
    <source>
        <dbReference type="ARBA" id="ARBA00004125"/>
    </source>
</evidence>
<keyword evidence="8" id="KW-0653">Protein transport</keyword>
<feature type="compositionally biased region" description="Basic and acidic residues" evidence="11">
    <location>
        <begin position="148"/>
        <end position="157"/>
    </location>
</feature>
<dbReference type="STRING" id="1071380.I2GZ24"/>
<feature type="compositionally biased region" description="Low complexity" evidence="11">
    <location>
        <begin position="501"/>
        <end position="530"/>
    </location>
</feature>
<dbReference type="SMART" id="SM00288">
    <property type="entry name" value="VHS"/>
    <property type="match status" value="1"/>
</dbReference>
<evidence type="ECO:0000313" key="15">
    <source>
        <dbReference type="Proteomes" id="UP000002866"/>
    </source>
</evidence>
<comment type="similarity">
    <text evidence="2">Belongs to the STAM family.</text>
</comment>
<evidence type="ECO:0000256" key="5">
    <source>
        <dbReference type="ARBA" id="ARBA00022443"/>
    </source>
</evidence>
<dbReference type="eggNOG" id="KOG2199">
    <property type="taxonomic scope" value="Eukaryota"/>
</dbReference>
<dbReference type="Pfam" id="PF00790">
    <property type="entry name" value="VHS"/>
    <property type="match status" value="1"/>
</dbReference>
<dbReference type="PANTHER" id="PTHR45929:SF3">
    <property type="entry name" value="JAK PATHWAY SIGNAL TRANSDUCTION ADAPTOR MOLECULE"/>
    <property type="match status" value="1"/>
</dbReference>
<dbReference type="GO" id="GO:0005774">
    <property type="term" value="C:vacuolar membrane"/>
    <property type="evidence" value="ECO:0007669"/>
    <property type="project" value="EnsemblFungi"/>
</dbReference>
<feature type="coiled-coil region" evidence="10">
    <location>
        <begin position="373"/>
        <end position="400"/>
    </location>
</feature>
<evidence type="ECO:0000256" key="2">
    <source>
        <dbReference type="ARBA" id="ARBA00009666"/>
    </source>
</evidence>
<dbReference type="OrthoDB" id="10255964at2759"/>
<dbReference type="SUPFAM" id="SSF50044">
    <property type="entry name" value="SH3-domain"/>
    <property type="match status" value="1"/>
</dbReference>
<dbReference type="SMART" id="SM00326">
    <property type="entry name" value="SH3"/>
    <property type="match status" value="1"/>
</dbReference>
<dbReference type="RefSeq" id="XP_004178895.1">
    <property type="nucleotide sequence ID" value="XM_004178847.1"/>
</dbReference>
<proteinExistence type="inferred from homology"/>
<dbReference type="InterPro" id="IPR008942">
    <property type="entry name" value="ENTH_VHS"/>
</dbReference>
<dbReference type="FunCoup" id="I2GZ24">
    <property type="interactions" value="388"/>
</dbReference>
<feature type="domain" description="VHS" evidence="13">
    <location>
        <begin position="16"/>
        <end position="140"/>
    </location>
</feature>
<dbReference type="Gene3D" id="2.30.30.40">
    <property type="entry name" value="SH3 Domains"/>
    <property type="match status" value="1"/>
</dbReference>
<dbReference type="GO" id="GO:0043328">
    <property type="term" value="P:protein transport to vacuole involved in ubiquitin-dependent protein catabolic process via the multivesicular body sorting pathway"/>
    <property type="evidence" value="ECO:0007669"/>
    <property type="project" value="TreeGrafter"/>
</dbReference>
<gene>
    <name evidence="14" type="primary">TBLA0B05470</name>
    <name evidence="14" type="ORF">TBLA_0B05470</name>
</gene>
<dbReference type="GO" id="GO:0033565">
    <property type="term" value="C:ESCRT-0 complex"/>
    <property type="evidence" value="ECO:0007669"/>
    <property type="project" value="EnsemblFungi"/>
</dbReference>
<dbReference type="FunFam" id="2.30.30.40:FF:000072">
    <property type="entry name" value="Unconventional Myosin IB"/>
    <property type="match status" value="1"/>
</dbReference>
<feature type="compositionally biased region" description="Low complexity" evidence="11">
    <location>
        <begin position="465"/>
        <end position="485"/>
    </location>
</feature>
<keyword evidence="5 9" id="KW-0728">SH3 domain</keyword>
<dbReference type="InterPro" id="IPR003903">
    <property type="entry name" value="UIM_dom"/>
</dbReference>